<gene>
    <name evidence="3" type="ORF">M430DRAFT_47402</name>
</gene>
<feature type="coiled-coil region" evidence="1">
    <location>
        <begin position="150"/>
        <end position="177"/>
    </location>
</feature>
<feature type="region of interest" description="Disordered" evidence="2">
    <location>
        <begin position="356"/>
        <end position="398"/>
    </location>
</feature>
<accession>A0A2T3BG56</accession>
<sequence>MADNSFNSLIEVLHSHGVQYDHDALKSAFDDPESQATIEAWVQEYLSPETLLTKDEATLYAALVKSGEADAFAASQDLSAIRGLNDQDMQQAIEELQRSTAAIEKQSETLRLQQNAMKMLINSSAQVEQARSQTNKSQQRKWDMERGHIITAVKELSQNLKDQTADLEQQNKASETAVMQTVENLLRSDDKLLSSLQKLATDLDSRQPEDDGISNRIRELCARLIKHTVEGIRTRLDRIYLDALNNPAGFTNSQDVNDQEVVDLQEELESLYAEILPVAQMSAEQQFLQPALREIAARNGLGQERSVKAIKYIHDCLDFLVNRVEVFLDRAQEYQCHKMALQFVIDEAKKELLRVEASSADKKTSSATTVNLQRRKSSSAQPPAKARHTRRRSSIYPEEEIEPEQQLLRNLGISLPADAVSDQPRIEALERALLDRASKLEGHASTLQSTTESSISSHLLDAHVTLHLLRDSLLADSPYNNVQLLDSEIQSSITGLEEDLQDLQQKLEAVNLQKLQERNVHREQLIERWSR</sequence>
<protein>
    <recommendedName>
        <fullName evidence="5">HAUS augmin-like complex subunit 3 N-terminal domain-containing protein</fullName>
    </recommendedName>
</protein>
<evidence type="ECO:0000313" key="4">
    <source>
        <dbReference type="Proteomes" id="UP000241818"/>
    </source>
</evidence>
<dbReference type="RefSeq" id="XP_024725921.1">
    <property type="nucleotide sequence ID" value="XM_024867923.1"/>
</dbReference>
<dbReference type="AlphaFoldDB" id="A0A2T3BG56"/>
<dbReference type="EMBL" id="KZ679006">
    <property type="protein sequence ID" value="PSS28396.1"/>
    <property type="molecule type" value="Genomic_DNA"/>
</dbReference>
<feature type="coiled-coil region" evidence="1">
    <location>
        <begin position="486"/>
        <end position="520"/>
    </location>
</feature>
<organism evidence="3 4">
    <name type="scientific">Amorphotheca resinae ATCC 22711</name>
    <dbReference type="NCBI Taxonomy" id="857342"/>
    <lineage>
        <taxon>Eukaryota</taxon>
        <taxon>Fungi</taxon>
        <taxon>Dikarya</taxon>
        <taxon>Ascomycota</taxon>
        <taxon>Pezizomycotina</taxon>
        <taxon>Leotiomycetes</taxon>
        <taxon>Helotiales</taxon>
        <taxon>Amorphothecaceae</taxon>
        <taxon>Amorphotheca</taxon>
    </lineage>
</organism>
<proteinExistence type="predicted"/>
<dbReference type="OrthoDB" id="5314201at2759"/>
<dbReference type="Proteomes" id="UP000241818">
    <property type="component" value="Unassembled WGS sequence"/>
</dbReference>
<dbReference type="GeneID" id="36576004"/>
<evidence type="ECO:0008006" key="5">
    <source>
        <dbReference type="Google" id="ProtNLM"/>
    </source>
</evidence>
<evidence type="ECO:0000256" key="1">
    <source>
        <dbReference type="SAM" id="Coils"/>
    </source>
</evidence>
<evidence type="ECO:0000313" key="3">
    <source>
        <dbReference type="EMBL" id="PSS28396.1"/>
    </source>
</evidence>
<reference evidence="3 4" key="1">
    <citation type="journal article" date="2018" name="New Phytol.">
        <title>Comparative genomics and transcriptomics depict ericoid mycorrhizal fungi as versatile saprotrophs and plant mutualists.</title>
        <authorList>
            <person name="Martino E."/>
            <person name="Morin E."/>
            <person name="Grelet G.A."/>
            <person name="Kuo A."/>
            <person name="Kohler A."/>
            <person name="Daghino S."/>
            <person name="Barry K.W."/>
            <person name="Cichocki N."/>
            <person name="Clum A."/>
            <person name="Dockter R.B."/>
            <person name="Hainaut M."/>
            <person name="Kuo R.C."/>
            <person name="LaButti K."/>
            <person name="Lindahl B.D."/>
            <person name="Lindquist E.A."/>
            <person name="Lipzen A."/>
            <person name="Khouja H.R."/>
            <person name="Magnuson J."/>
            <person name="Murat C."/>
            <person name="Ohm R.A."/>
            <person name="Singer S.W."/>
            <person name="Spatafora J.W."/>
            <person name="Wang M."/>
            <person name="Veneault-Fourrey C."/>
            <person name="Henrissat B."/>
            <person name="Grigoriev I.V."/>
            <person name="Martin F.M."/>
            <person name="Perotto S."/>
        </authorList>
    </citation>
    <scope>NUCLEOTIDE SEQUENCE [LARGE SCALE GENOMIC DNA]</scope>
    <source>
        <strain evidence="3 4">ATCC 22711</strain>
    </source>
</reference>
<keyword evidence="4" id="KW-1185">Reference proteome</keyword>
<evidence type="ECO:0000256" key="2">
    <source>
        <dbReference type="SAM" id="MobiDB-lite"/>
    </source>
</evidence>
<dbReference type="InParanoid" id="A0A2T3BG56"/>
<keyword evidence="1" id="KW-0175">Coiled coil</keyword>
<name>A0A2T3BG56_AMORE</name>